<accession>A0AAD7G5N9</accession>
<keyword evidence="3" id="KW-1185">Reference proteome</keyword>
<gene>
    <name evidence="2" type="ORF">B0H17DRAFT_1145416</name>
</gene>
<comment type="caution">
    <text evidence="2">The sequence shown here is derived from an EMBL/GenBank/DDBJ whole genome shotgun (WGS) entry which is preliminary data.</text>
</comment>
<dbReference type="AlphaFoldDB" id="A0AAD7G5N9"/>
<name>A0AAD7G5N9_MYCRO</name>
<dbReference type="EMBL" id="JARKIE010000273">
    <property type="protein sequence ID" value="KAJ7659003.1"/>
    <property type="molecule type" value="Genomic_DNA"/>
</dbReference>
<organism evidence="2 3">
    <name type="scientific">Mycena rosella</name>
    <name type="common">Pink bonnet</name>
    <name type="synonym">Agaricus rosellus</name>
    <dbReference type="NCBI Taxonomy" id="1033263"/>
    <lineage>
        <taxon>Eukaryota</taxon>
        <taxon>Fungi</taxon>
        <taxon>Dikarya</taxon>
        <taxon>Basidiomycota</taxon>
        <taxon>Agaricomycotina</taxon>
        <taxon>Agaricomycetes</taxon>
        <taxon>Agaricomycetidae</taxon>
        <taxon>Agaricales</taxon>
        <taxon>Marasmiineae</taxon>
        <taxon>Mycenaceae</taxon>
        <taxon>Mycena</taxon>
    </lineage>
</organism>
<sequence length="193" mass="21617">MLDDSPDLLVPTSNPYEDVLIPGFSQRYEAMEEVENEIVRLLEKGAQKLARRAELEAELGAILAAEESFCTLIYSPPEAAHSSLASGGLQKRCIACATCADDRTDDIDVELLRLQCNDLEAERDSALEECQRLRQENVRDRARHKTLVAFARKETGHWRRAAANANTRLESAMRDLGVAIRDTYRVLSNPDSQ</sequence>
<keyword evidence="1" id="KW-0175">Coiled coil</keyword>
<evidence type="ECO:0000313" key="2">
    <source>
        <dbReference type="EMBL" id="KAJ7659003.1"/>
    </source>
</evidence>
<evidence type="ECO:0000313" key="3">
    <source>
        <dbReference type="Proteomes" id="UP001221757"/>
    </source>
</evidence>
<evidence type="ECO:0000256" key="1">
    <source>
        <dbReference type="SAM" id="Coils"/>
    </source>
</evidence>
<feature type="coiled-coil region" evidence="1">
    <location>
        <begin position="109"/>
        <end position="143"/>
    </location>
</feature>
<reference evidence="2" key="1">
    <citation type="submission" date="2023-03" db="EMBL/GenBank/DDBJ databases">
        <title>Massive genome expansion in bonnet fungi (Mycena s.s.) driven by repeated elements and novel gene families across ecological guilds.</title>
        <authorList>
            <consortium name="Lawrence Berkeley National Laboratory"/>
            <person name="Harder C.B."/>
            <person name="Miyauchi S."/>
            <person name="Viragh M."/>
            <person name="Kuo A."/>
            <person name="Thoen E."/>
            <person name="Andreopoulos B."/>
            <person name="Lu D."/>
            <person name="Skrede I."/>
            <person name="Drula E."/>
            <person name="Henrissat B."/>
            <person name="Morin E."/>
            <person name="Kohler A."/>
            <person name="Barry K."/>
            <person name="LaButti K."/>
            <person name="Morin E."/>
            <person name="Salamov A."/>
            <person name="Lipzen A."/>
            <person name="Mereny Z."/>
            <person name="Hegedus B."/>
            <person name="Baldrian P."/>
            <person name="Stursova M."/>
            <person name="Weitz H."/>
            <person name="Taylor A."/>
            <person name="Grigoriev I.V."/>
            <person name="Nagy L.G."/>
            <person name="Martin F."/>
            <person name="Kauserud H."/>
        </authorList>
    </citation>
    <scope>NUCLEOTIDE SEQUENCE</scope>
    <source>
        <strain evidence="2">CBHHK067</strain>
    </source>
</reference>
<proteinExistence type="predicted"/>
<protein>
    <submittedName>
        <fullName evidence="2">Uncharacterized protein</fullName>
    </submittedName>
</protein>
<dbReference type="Proteomes" id="UP001221757">
    <property type="component" value="Unassembled WGS sequence"/>
</dbReference>